<dbReference type="RefSeq" id="WP_177671186.1">
    <property type="nucleotide sequence ID" value="NZ_JACRSY010000001.1"/>
</dbReference>
<protein>
    <submittedName>
        <fullName evidence="7">Carbohydrate ABC transporter substrate-binding protein</fullName>
    </submittedName>
</protein>
<feature type="signal peptide" evidence="6">
    <location>
        <begin position="1"/>
        <end position="23"/>
    </location>
</feature>
<dbReference type="NCBIfam" id="TIGR03850">
    <property type="entry name" value="bind_CPR_0540"/>
    <property type="match status" value="1"/>
</dbReference>
<dbReference type="Gene3D" id="3.40.190.10">
    <property type="entry name" value="Periplasmic binding protein-like II"/>
    <property type="match status" value="1"/>
</dbReference>
<keyword evidence="8" id="KW-1185">Reference proteome</keyword>
<dbReference type="EMBL" id="JACRSY010000001">
    <property type="protein sequence ID" value="MBC8578067.1"/>
    <property type="molecule type" value="Genomic_DNA"/>
</dbReference>
<evidence type="ECO:0000256" key="2">
    <source>
        <dbReference type="ARBA" id="ARBA00008520"/>
    </source>
</evidence>
<comment type="subcellular location">
    <subcellularLocation>
        <location evidence="1">Cell envelope</location>
    </subcellularLocation>
</comment>
<evidence type="ECO:0000313" key="7">
    <source>
        <dbReference type="EMBL" id="MBC8578067.1"/>
    </source>
</evidence>
<dbReference type="PANTHER" id="PTHR43649">
    <property type="entry name" value="ARABINOSE-BINDING PROTEIN-RELATED"/>
    <property type="match status" value="1"/>
</dbReference>
<feature type="chain" id="PRO_5039028571" evidence="6">
    <location>
        <begin position="24"/>
        <end position="462"/>
    </location>
</feature>
<dbReference type="GO" id="GO:0030313">
    <property type="term" value="C:cell envelope"/>
    <property type="evidence" value="ECO:0007669"/>
    <property type="project" value="UniProtKB-SubCell"/>
</dbReference>
<evidence type="ECO:0000256" key="6">
    <source>
        <dbReference type="SAM" id="SignalP"/>
    </source>
</evidence>
<proteinExistence type="inferred from homology"/>
<dbReference type="InterPro" id="IPR050490">
    <property type="entry name" value="Bact_solute-bd_prot1"/>
</dbReference>
<gene>
    <name evidence="7" type="ORF">H8718_00750</name>
</gene>
<feature type="region of interest" description="Disordered" evidence="5">
    <location>
        <begin position="25"/>
        <end position="57"/>
    </location>
</feature>
<reference evidence="7" key="1">
    <citation type="submission" date="2020-08" db="EMBL/GenBank/DDBJ databases">
        <title>Genome public.</title>
        <authorList>
            <person name="Liu C."/>
            <person name="Sun Q."/>
        </authorList>
    </citation>
    <scope>NUCLEOTIDE SEQUENCE</scope>
    <source>
        <strain evidence="7">NSJ-12</strain>
    </source>
</reference>
<name>A0A926EGH4_9FIRM</name>
<comment type="caution">
    <text evidence="7">The sequence shown here is derived from an EMBL/GenBank/DDBJ whole genome shotgun (WGS) entry which is preliminary data.</text>
</comment>
<dbReference type="InterPro" id="IPR006059">
    <property type="entry name" value="SBP"/>
</dbReference>
<comment type="similarity">
    <text evidence="2">Belongs to the bacterial solute-binding protein 1 family.</text>
</comment>
<sequence length="462" mass="50904">MKRKLIAALMTTALMGSVFTGCAQGDVEPAPETGEQPVAEKPADEQKEEPATSEEKQTLDVAVFEGGYGRAYWDAVAEAFEKQNPNVDVVINANPEIGEIIRPDLLSGNAPDFIYLPTTNKSGVTNALIKDKLLADISDVFEDPAIKDKILPGFIDNVATSPYGDGKVYLAPLYYSTTGLFYNKTVFEQNGWEVPVTWDDFYALGDKAKEKGRALITYQGLAPGYMEAMLIPAMVASVGPENFEKALNYEDGAWEQEGIVKAMEQVAKMSTNNYLMEGTVALSHTQAQQQWLKGDALFIPCGSWLEGEMAESPREDGFEWGFTAPPVMNAEDTKYVFTTFEEMFIPADSDQIDLAKEFLKFQYSDEAVALNAEKAKGIPPVKGAAEQLKQYVSGATYETYKLFDQGYEPTIVRFASVQGTELDPRTELFNQVAPVVSGEMSAAEWAAYMENISDSVRDYVVK</sequence>
<dbReference type="AlphaFoldDB" id="A0A926EGH4"/>
<evidence type="ECO:0000313" key="8">
    <source>
        <dbReference type="Proteomes" id="UP000655830"/>
    </source>
</evidence>
<dbReference type="PANTHER" id="PTHR43649:SF31">
    <property type="entry name" value="SN-GLYCEROL-3-PHOSPHATE-BINDING PERIPLASMIC PROTEIN UGPB"/>
    <property type="match status" value="1"/>
</dbReference>
<dbReference type="PROSITE" id="PS51257">
    <property type="entry name" value="PROKAR_LIPOPROTEIN"/>
    <property type="match status" value="1"/>
</dbReference>
<evidence type="ECO:0000256" key="3">
    <source>
        <dbReference type="ARBA" id="ARBA00022448"/>
    </source>
</evidence>
<dbReference type="Pfam" id="PF01547">
    <property type="entry name" value="SBP_bac_1"/>
    <property type="match status" value="1"/>
</dbReference>
<evidence type="ECO:0000256" key="1">
    <source>
        <dbReference type="ARBA" id="ARBA00004196"/>
    </source>
</evidence>
<dbReference type="Proteomes" id="UP000655830">
    <property type="component" value="Unassembled WGS sequence"/>
</dbReference>
<accession>A0A926EGH4</accession>
<dbReference type="InterPro" id="IPR022387">
    <property type="entry name" value="Bind_CPR0540"/>
</dbReference>
<dbReference type="SUPFAM" id="SSF53850">
    <property type="entry name" value="Periplasmic binding protein-like II"/>
    <property type="match status" value="1"/>
</dbReference>
<keyword evidence="3" id="KW-0813">Transport</keyword>
<feature type="compositionally biased region" description="Basic and acidic residues" evidence="5">
    <location>
        <begin position="41"/>
        <end position="57"/>
    </location>
</feature>
<keyword evidence="4 6" id="KW-0732">Signal</keyword>
<evidence type="ECO:0000256" key="5">
    <source>
        <dbReference type="SAM" id="MobiDB-lite"/>
    </source>
</evidence>
<evidence type="ECO:0000256" key="4">
    <source>
        <dbReference type="ARBA" id="ARBA00022729"/>
    </source>
</evidence>
<organism evidence="7 8">
    <name type="scientific">Zhenhengia yiwuensis</name>
    <dbReference type="NCBI Taxonomy" id="2763666"/>
    <lineage>
        <taxon>Bacteria</taxon>
        <taxon>Bacillati</taxon>
        <taxon>Bacillota</taxon>
        <taxon>Clostridia</taxon>
        <taxon>Lachnospirales</taxon>
        <taxon>Lachnospiraceae</taxon>
        <taxon>Zhenhengia</taxon>
    </lineage>
</organism>